<evidence type="ECO:0000259" key="1">
    <source>
        <dbReference type="PROSITE" id="PS51831"/>
    </source>
</evidence>
<dbReference type="SMART" id="SM00471">
    <property type="entry name" value="HDc"/>
    <property type="match status" value="1"/>
</dbReference>
<dbReference type="InterPro" id="IPR006675">
    <property type="entry name" value="HDIG_dom"/>
</dbReference>
<dbReference type="PANTHER" id="PTHR43155">
    <property type="entry name" value="CYCLIC DI-GMP PHOSPHODIESTERASE PA4108-RELATED"/>
    <property type="match status" value="1"/>
</dbReference>
<dbReference type="EC" id="3.1.4.-" evidence="3"/>
<sequence>MGVITIQDLKPGMVTAAPVKTTAGQLIIGKNTVLTEALITRMSFYNIQNVSVVDIKDTVEEEPKKIVAPEHELSYSQKVRKSSSFQKFQIDYTRHITNFNNYLKELVNTRTMNHATELVEIPKLLISETRTSIQFFDMIHNLRQIDDPIFAHSLNVAMIARMLGKWLHFSEADLDTLTLSAALHDVGKFLIPSDILNKETKLTDSEFALIKQHPILGYDLLKELDLDYHVKQAALSHHERCDGSGYPLGLKADEIDSHAMIIAIADVYDAMTSARKYRTPLCPFEVIAEFEKDGLSKYKPKYILTFLEHIANAYQNNRILLNDGRSAKIILLNSKHLSAPMIQLDDGTCLDLDREPALYIKSVV</sequence>
<dbReference type="PANTHER" id="PTHR43155:SF2">
    <property type="entry name" value="CYCLIC DI-GMP PHOSPHODIESTERASE PA4108"/>
    <property type="match status" value="1"/>
</dbReference>
<dbReference type="NCBIfam" id="TIGR00277">
    <property type="entry name" value="HDIG"/>
    <property type="match status" value="1"/>
</dbReference>
<name>A0ABV1HGD7_9FIRM</name>
<reference evidence="3 4" key="1">
    <citation type="submission" date="2024-03" db="EMBL/GenBank/DDBJ databases">
        <title>Human intestinal bacterial collection.</title>
        <authorList>
            <person name="Pauvert C."/>
            <person name="Hitch T.C.A."/>
            <person name="Clavel T."/>
        </authorList>
    </citation>
    <scope>NUCLEOTIDE SEQUENCE [LARGE SCALE GENOMIC DNA]</scope>
    <source>
        <strain evidence="3 4">CLA-AA-H185</strain>
    </source>
</reference>
<dbReference type="EMBL" id="JBBMEX010000012">
    <property type="protein sequence ID" value="MEQ2558392.1"/>
    <property type="molecule type" value="Genomic_DNA"/>
</dbReference>
<keyword evidence="3" id="KW-0378">Hydrolase</keyword>
<feature type="domain" description="HD" evidence="1">
    <location>
        <begin position="149"/>
        <end position="271"/>
    </location>
</feature>
<dbReference type="SUPFAM" id="SSF109604">
    <property type="entry name" value="HD-domain/PDEase-like"/>
    <property type="match status" value="1"/>
</dbReference>
<dbReference type="Proteomes" id="UP001454489">
    <property type="component" value="Unassembled WGS sequence"/>
</dbReference>
<dbReference type="InterPro" id="IPR003607">
    <property type="entry name" value="HD/PDEase_dom"/>
</dbReference>
<dbReference type="InterPro" id="IPR037522">
    <property type="entry name" value="HD_GYP_dom"/>
</dbReference>
<dbReference type="PROSITE" id="PS51831">
    <property type="entry name" value="HD"/>
    <property type="match status" value="1"/>
</dbReference>
<dbReference type="GO" id="GO:0016787">
    <property type="term" value="F:hydrolase activity"/>
    <property type="evidence" value="ECO:0007669"/>
    <property type="project" value="UniProtKB-KW"/>
</dbReference>
<dbReference type="InterPro" id="IPR006674">
    <property type="entry name" value="HD_domain"/>
</dbReference>
<evidence type="ECO:0000313" key="3">
    <source>
        <dbReference type="EMBL" id="MEQ2558392.1"/>
    </source>
</evidence>
<organism evidence="3 4">
    <name type="scientific">Maccoyibacter intestinihominis</name>
    <dbReference type="NCBI Taxonomy" id="3133499"/>
    <lineage>
        <taxon>Bacteria</taxon>
        <taxon>Bacillati</taxon>
        <taxon>Bacillota</taxon>
        <taxon>Clostridia</taxon>
        <taxon>Lachnospirales</taxon>
        <taxon>Lachnospiraceae</taxon>
        <taxon>Maccoyibacter</taxon>
    </lineage>
</organism>
<keyword evidence="4" id="KW-1185">Reference proteome</keyword>
<dbReference type="RefSeq" id="WP_353531213.1">
    <property type="nucleotide sequence ID" value="NZ_JBBMEX010000012.1"/>
</dbReference>
<proteinExistence type="predicted"/>
<gene>
    <name evidence="3" type="ORF">WMO43_11015</name>
</gene>
<feature type="domain" description="HD-GYP" evidence="2">
    <location>
        <begin position="127"/>
        <end position="322"/>
    </location>
</feature>
<dbReference type="Gene3D" id="1.10.3210.10">
    <property type="entry name" value="Hypothetical protein af1432"/>
    <property type="match status" value="1"/>
</dbReference>
<evidence type="ECO:0000259" key="2">
    <source>
        <dbReference type="PROSITE" id="PS51832"/>
    </source>
</evidence>
<dbReference type="PROSITE" id="PS51832">
    <property type="entry name" value="HD_GYP"/>
    <property type="match status" value="1"/>
</dbReference>
<evidence type="ECO:0000313" key="4">
    <source>
        <dbReference type="Proteomes" id="UP001454489"/>
    </source>
</evidence>
<dbReference type="CDD" id="cd00077">
    <property type="entry name" value="HDc"/>
    <property type="match status" value="1"/>
</dbReference>
<accession>A0ABV1HGD7</accession>
<comment type="caution">
    <text evidence="3">The sequence shown here is derived from an EMBL/GenBank/DDBJ whole genome shotgun (WGS) entry which is preliminary data.</text>
</comment>
<dbReference type="Pfam" id="PF13487">
    <property type="entry name" value="HD_5"/>
    <property type="match status" value="1"/>
</dbReference>
<protein>
    <submittedName>
        <fullName evidence="3">HD-GYP domain-containing protein</fullName>
        <ecNumber evidence="3">3.1.4.-</ecNumber>
    </submittedName>
</protein>